<dbReference type="GO" id="GO:0004725">
    <property type="term" value="F:protein tyrosine phosphatase activity"/>
    <property type="evidence" value="ECO:0007669"/>
    <property type="project" value="UniProtKB-EC"/>
</dbReference>
<evidence type="ECO:0000256" key="4">
    <source>
        <dbReference type="ARBA" id="ARBA00022912"/>
    </source>
</evidence>
<evidence type="ECO:0000256" key="1">
    <source>
        <dbReference type="ARBA" id="ARBA00011063"/>
    </source>
</evidence>
<keyword evidence="3" id="KW-0378">Hydrolase</keyword>
<dbReference type="SMART" id="SM00226">
    <property type="entry name" value="LMWPc"/>
    <property type="match status" value="1"/>
</dbReference>
<accession>A0A4P7IJG9</accession>
<organism evidence="7 8">
    <name type="scientific">Nocardioides seonyuensis</name>
    <dbReference type="NCBI Taxonomy" id="2518371"/>
    <lineage>
        <taxon>Bacteria</taxon>
        <taxon>Bacillati</taxon>
        <taxon>Actinomycetota</taxon>
        <taxon>Actinomycetes</taxon>
        <taxon>Propionibacteriales</taxon>
        <taxon>Nocardioidaceae</taxon>
        <taxon>Nocardioides</taxon>
    </lineage>
</organism>
<evidence type="ECO:0000256" key="3">
    <source>
        <dbReference type="ARBA" id="ARBA00022801"/>
    </source>
</evidence>
<dbReference type="Proteomes" id="UP000294853">
    <property type="component" value="Chromosome"/>
</dbReference>
<dbReference type="InterPro" id="IPR036196">
    <property type="entry name" value="Ptyr_pPase_sf"/>
</dbReference>
<evidence type="ECO:0000259" key="6">
    <source>
        <dbReference type="SMART" id="SM00226"/>
    </source>
</evidence>
<dbReference type="PANTHER" id="PTHR11717">
    <property type="entry name" value="LOW MOLECULAR WEIGHT PROTEIN TYROSINE PHOSPHATASE"/>
    <property type="match status" value="1"/>
</dbReference>
<dbReference type="AlphaFoldDB" id="A0A4P7IJG9"/>
<dbReference type="SUPFAM" id="SSF52788">
    <property type="entry name" value="Phosphotyrosine protein phosphatases I"/>
    <property type="match status" value="1"/>
</dbReference>
<keyword evidence="8" id="KW-1185">Reference proteome</keyword>
<dbReference type="InterPro" id="IPR050438">
    <property type="entry name" value="LMW_PTPase"/>
</dbReference>
<keyword evidence="4" id="KW-0904">Protein phosphatase</keyword>
<dbReference type="InterPro" id="IPR017867">
    <property type="entry name" value="Tyr_phospatase_low_mol_wt"/>
</dbReference>
<dbReference type="EC" id="3.1.3.48" evidence="2"/>
<dbReference type="Gene3D" id="3.40.50.2300">
    <property type="match status" value="1"/>
</dbReference>
<feature type="domain" description="Phosphotyrosine protein phosphatase I" evidence="6">
    <location>
        <begin position="1"/>
        <end position="130"/>
    </location>
</feature>
<evidence type="ECO:0000313" key="8">
    <source>
        <dbReference type="Proteomes" id="UP000294853"/>
    </source>
</evidence>
<dbReference type="PRINTS" id="PR00719">
    <property type="entry name" value="LMWPTPASE"/>
</dbReference>
<evidence type="ECO:0000256" key="5">
    <source>
        <dbReference type="PIRSR" id="PIRSR617867-1"/>
    </source>
</evidence>
<feature type="active site" description="Proton donor" evidence="5">
    <location>
        <position position="104"/>
    </location>
</feature>
<dbReference type="KEGG" id="nsn:EXE58_09305"/>
<evidence type="ECO:0000313" key="7">
    <source>
        <dbReference type="EMBL" id="QBX57548.1"/>
    </source>
</evidence>
<dbReference type="Pfam" id="PF01451">
    <property type="entry name" value="LMWPc"/>
    <property type="match status" value="1"/>
</dbReference>
<sequence length="136" mass="14652">MAHVVLESSLAAAGLADRVQVSSAGTAGWHVGKPMDARAAATLADAGHDPTRHRAQQYDAGWTSSYDLVLVMDDSNLADVGGRSERVAKFRDFDPIGTGDDVPDPYYGGDEGFTEVLEMVARTSETIVERCRRVLR</sequence>
<evidence type="ECO:0000256" key="2">
    <source>
        <dbReference type="ARBA" id="ARBA00013064"/>
    </source>
</evidence>
<gene>
    <name evidence="7" type="ORF">EXE58_09305</name>
</gene>
<name>A0A4P7IJG9_9ACTN</name>
<proteinExistence type="inferred from homology"/>
<dbReference type="EMBL" id="CP038436">
    <property type="protein sequence ID" value="QBX57548.1"/>
    <property type="molecule type" value="Genomic_DNA"/>
</dbReference>
<protein>
    <recommendedName>
        <fullName evidence="2">protein-tyrosine-phosphatase</fullName>
        <ecNumber evidence="2">3.1.3.48</ecNumber>
    </recommendedName>
</protein>
<dbReference type="InterPro" id="IPR023485">
    <property type="entry name" value="Ptyr_pPase"/>
</dbReference>
<dbReference type="OrthoDB" id="9784339at2"/>
<comment type="similarity">
    <text evidence="1">Belongs to the low molecular weight phosphotyrosine protein phosphatase family.</text>
</comment>
<reference evidence="7 8" key="1">
    <citation type="submission" date="2019-03" db="EMBL/GenBank/DDBJ databases">
        <title>Three New Species of Nocardioides, Nocardioides euryhalodurans sp. nov., Nocardioides seonyuensis sp. nov. and Nocardioides eburneoflavus sp. nov. Iolated from Soil.</title>
        <authorList>
            <person name="Roh S.G."/>
            <person name="Lee C."/>
            <person name="Kim M.-K."/>
            <person name="Kim S.B."/>
        </authorList>
    </citation>
    <scope>NUCLEOTIDE SEQUENCE [LARGE SCALE GENOMIC DNA]</scope>
    <source>
        <strain evidence="7 8">MMS17-SY207-3</strain>
    </source>
</reference>
<dbReference type="PANTHER" id="PTHR11717:SF7">
    <property type="entry name" value="LOW MOLECULAR WEIGHT PHOSPHOTYROSINE PROTEIN PHOSPHATASE"/>
    <property type="match status" value="1"/>
</dbReference>